<dbReference type="KEGG" id="spar:SPRG_02313"/>
<accession>A0A067CW61</accession>
<protein>
    <submittedName>
        <fullName evidence="1">Uncharacterized protein</fullName>
    </submittedName>
</protein>
<dbReference type="VEuPathDB" id="FungiDB:SPRG_02313"/>
<gene>
    <name evidence="1" type="ORF">SPRG_02313</name>
</gene>
<dbReference type="Proteomes" id="UP000030745">
    <property type="component" value="Unassembled WGS sequence"/>
</dbReference>
<dbReference type="GeneID" id="24124870"/>
<dbReference type="InterPro" id="IPR001611">
    <property type="entry name" value="Leu-rich_rpt"/>
</dbReference>
<dbReference type="RefSeq" id="XP_012196248.1">
    <property type="nucleotide sequence ID" value="XM_012340858.1"/>
</dbReference>
<organism evidence="1 2">
    <name type="scientific">Saprolegnia parasitica (strain CBS 223.65)</name>
    <dbReference type="NCBI Taxonomy" id="695850"/>
    <lineage>
        <taxon>Eukaryota</taxon>
        <taxon>Sar</taxon>
        <taxon>Stramenopiles</taxon>
        <taxon>Oomycota</taxon>
        <taxon>Saprolegniomycetes</taxon>
        <taxon>Saprolegniales</taxon>
        <taxon>Saprolegniaceae</taxon>
        <taxon>Saprolegnia</taxon>
    </lineage>
</organism>
<name>A0A067CW61_SAPPC</name>
<keyword evidence="2" id="KW-1185">Reference proteome</keyword>
<reference evidence="1 2" key="1">
    <citation type="journal article" date="2013" name="PLoS Genet.">
        <title>Distinctive expansion of potential virulence genes in the genome of the oomycete fish pathogen Saprolegnia parasitica.</title>
        <authorList>
            <person name="Jiang R.H."/>
            <person name="de Bruijn I."/>
            <person name="Haas B.J."/>
            <person name="Belmonte R."/>
            <person name="Lobach L."/>
            <person name="Christie J."/>
            <person name="van den Ackerveken G."/>
            <person name="Bottin A."/>
            <person name="Bulone V."/>
            <person name="Diaz-Moreno S.M."/>
            <person name="Dumas B."/>
            <person name="Fan L."/>
            <person name="Gaulin E."/>
            <person name="Govers F."/>
            <person name="Grenville-Briggs L.J."/>
            <person name="Horner N.R."/>
            <person name="Levin J.Z."/>
            <person name="Mammella M."/>
            <person name="Meijer H.J."/>
            <person name="Morris P."/>
            <person name="Nusbaum C."/>
            <person name="Oome S."/>
            <person name="Phillips A.J."/>
            <person name="van Rooyen D."/>
            <person name="Rzeszutek E."/>
            <person name="Saraiva M."/>
            <person name="Secombes C.J."/>
            <person name="Seidl M.F."/>
            <person name="Snel B."/>
            <person name="Stassen J.H."/>
            <person name="Sykes S."/>
            <person name="Tripathy S."/>
            <person name="van den Berg H."/>
            <person name="Vega-Arreguin J.C."/>
            <person name="Wawra S."/>
            <person name="Young S.K."/>
            <person name="Zeng Q."/>
            <person name="Dieguez-Uribeondo J."/>
            <person name="Russ C."/>
            <person name="Tyler B.M."/>
            <person name="van West P."/>
        </authorList>
    </citation>
    <scope>NUCLEOTIDE SEQUENCE [LARGE SCALE GENOMIC DNA]</scope>
    <source>
        <strain evidence="1 2">CBS 223.65</strain>
    </source>
</reference>
<evidence type="ECO:0000313" key="1">
    <source>
        <dbReference type="EMBL" id="KDO33505.1"/>
    </source>
</evidence>
<dbReference type="AlphaFoldDB" id="A0A067CW61"/>
<evidence type="ECO:0000313" key="2">
    <source>
        <dbReference type="Proteomes" id="UP000030745"/>
    </source>
</evidence>
<sequence length="188" mass="21592">MLPSGLQRLNLSHNGISSIPSTSDLSRNNELHERPQRVDISALHGMENPLQKLCPMFDKPSTSCLCVAWHIRRLLMRRPLLYEVFWEEPTVGDALPVLHRLLNFTKNVGRPPTPPIDRRLARRRMDGDANLTPNRRCCMSLISVTLVGLVWGVRRSSKETMWLHPETNNDDNSAFYEHVPHDLCLDPR</sequence>
<dbReference type="PROSITE" id="PS51450">
    <property type="entry name" value="LRR"/>
    <property type="match status" value="1"/>
</dbReference>
<dbReference type="EMBL" id="KK583193">
    <property type="protein sequence ID" value="KDO33505.1"/>
    <property type="molecule type" value="Genomic_DNA"/>
</dbReference>
<proteinExistence type="predicted"/>